<dbReference type="PANTHER" id="PTHR31517">
    <property type="match status" value="1"/>
</dbReference>
<keyword evidence="12 17" id="KW-0408">Iron</keyword>
<accession>A0AAV8TUH3</accession>
<feature type="binding site" evidence="17">
    <location>
        <position position="260"/>
    </location>
    <ligand>
        <name>Ca(2+)</name>
        <dbReference type="ChEBI" id="CHEBI:29108"/>
        <label>2</label>
    </ligand>
</feature>
<evidence type="ECO:0000256" key="2">
    <source>
        <dbReference type="ARBA" id="ARBA00002322"/>
    </source>
</evidence>
<feature type="disulfide bond" evidence="19">
    <location>
        <begin position="213"/>
        <end position="240"/>
    </location>
</feature>
<proteinExistence type="inferred from homology"/>
<comment type="similarity">
    <text evidence="20">Belongs to the peroxidase family. Classical plant (class III) peroxidase subfamily.</text>
</comment>
<dbReference type="InterPro" id="IPR002016">
    <property type="entry name" value="Haem_peroxidase"/>
</dbReference>
<keyword evidence="13 19" id="KW-1015">Disulfide bond</keyword>
<evidence type="ECO:0000256" key="15">
    <source>
        <dbReference type="PIRSR" id="PIRSR600823-1"/>
    </source>
</evidence>
<dbReference type="GO" id="GO:0020037">
    <property type="term" value="F:heme binding"/>
    <property type="evidence" value="ECO:0007669"/>
    <property type="project" value="UniProtKB-UniRule"/>
</dbReference>
<feature type="binding site" evidence="17">
    <location>
        <position position="83"/>
    </location>
    <ligand>
        <name>Ca(2+)</name>
        <dbReference type="ChEBI" id="CHEBI:29108"/>
        <label>1</label>
    </ligand>
</feature>
<evidence type="ECO:0000313" key="23">
    <source>
        <dbReference type="Proteomes" id="UP001159364"/>
    </source>
</evidence>
<feature type="disulfide bond" evidence="19">
    <location>
        <begin position="46"/>
        <end position="127"/>
    </location>
</feature>
<evidence type="ECO:0000256" key="20">
    <source>
        <dbReference type="RuleBase" id="RU362060"/>
    </source>
</evidence>
<evidence type="ECO:0000256" key="7">
    <source>
        <dbReference type="ARBA" id="ARBA00022617"/>
    </source>
</evidence>
<evidence type="ECO:0000259" key="21">
    <source>
        <dbReference type="PROSITE" id="PS50873"/>
    </source>
</evidence>
<dbReference type="InterPro" id="IPR010255">
    <property type="entry name" value="Haem_peroxidase_sf"/>
</dbReference>
<keyword evidence="8 17" id="KW-0479">Metal-binding</keyword>
<dbReference type="GO" id="GO:0006979">
    <property type="term" value="P:response to oxidative stress"/>
    <property type="evidence" value="ECO:0007669"/>
    <property type="project" value="UniProtKB-UniRule"/>
</dbReference>
<evidence type="ECO:0000256" key="19">
    <source>
        <dbReference type="PIRSR" id="PIRSR600823-5"/>
    </source>
</evidence>
<evidence type="ECO:0000256" key="13">
    <source>
        <dbReference type="ARBA" id="ARBA00023157"/>
    </source>
</evidence>
<feature type="binding site" description="axial binding residue" evidence="17">
    <location>
        <position position="206"/>
    </location>
    <ligand>
        <name>heme b</name>
        <dbReference type="ChEBI" id="CHEBI:60344"/>
    </ligand>
    <ligandPart>
        <name>Fe</name>
        <dbReference type="ChEBI" id="CHEBI:18248"/>
    </ligandPart>
</feature>
<dbReference type="PANTHER" id="PTHR31517:SF48">
    <property type="entry name" value="PEROXIDASE 16-RELATED"/>
    <property type="match status" value="1"/>
</dbReference>
<dbReference type="Pfam" id="PF00141">
    <property type="entry name" value="peroxidase"/>
    <property type="match status" value="1"/>
</dbReference>
<keyword evidence="23" id="KW-1185">Reference proteome</keyword>
<dbReference type="PRINTS" id="PR00458">
    <property type="entry name" value="PEROXIDASE"/>
</dbReference>
<evidence type="ECO:0000256" key="1">
    <source>
        <dbReference type="ARBA" id="ARBA00000189"/>
    </source>
</evidence>
<feature type="binding site" evidence="17">
    <location>
        <position position="87"/>
    </location>
    <ligand>
        <name>Ca(2+)</name>
        <dbReference type="ChEBI" id="CHEBI:29108"/>
        <label>1</label>
    </ligand>
</feature>
<evidence type="ECO:0000256" key="3">
    <source>
        <dbReference type="ARBA" id="ARBA00004613"/>
    </source>
</evidence>
<evidence type="ECO:0000256" key="10">
    <source>
        <dbReference type="ARBA" id="ARBA00022837"/>
    </source>
</evidence>
<evidence type="ECO:0000256" key="18">
    <source>
        <dbReference type="PIRSR" id="PIRSR600823-4"/>
    </source>
</evidence>
<comment type="cofactor">
    <cofactor evidence="17 20">
        <name>Ca(2+)</name>
        <dbReference type="ChEBI" id="CHEBI:29108"/>
    </cofactor>
    <text evidence="17 20">Binds 2 calcium ions per subunit.</text>
</comment>
<evidence type="ECO:0000313" key="22">
    <source>
        <dbReference type="EMBL" id="KAJ8769838.1"/>
    </source>
</evidence>
<keyword evidence="20" id="KW-0964">Secreted</keyword>
<dbReference type="EC" id="1.11.1.7" evidence="5 20"/>
<feature type="binding site" evidence="17">
    <location>
        <position position="255"/>
    </location>
    <ligand>
        <name>Ca(2+)</name>
        <dbReference type="ChEBI" id="CHEBI:29108"/>
        <label>2</label>
    </ligand>
</feature>
<keyword evidence="6 20" id="KW-0575">Peroxidase</keyword>
<comment type="cofactor">
    <cofactor evidence="17 20">
        <name>heme b</name>
        <dbReference type="ChEBI" id="CHEBI:60344"/>
    </cofactor>
    <text evidence="17 20">Binds 1 heme b (iron(II)-protoporphyrin IX) group per subunit.</text>
</comment>
<evidence type="ECO:0000256" key="4">
    <source>
        <dbReference type="ARBA" id="ARBA00006873"/>
    </source>
</evidence>
<evidence type="ECO:0000256" key="17">
    <source>
        <dbReference type="PIRSR" id="PIRSR600823-3"/>
    </source>
</evidence>
<evidence type="ECO:0000256" key="16">
    <source>
        <dbReference type="PIRSR" id="PIRSR600823-2"/>
    </source>
</evidence>
<comment type="similarity">
    <text evidence="4">Belongs to the peroxidase family. Ascorbate peroxidase subfamily.</text>
</comment>
<feature type="active site" description="Proton acceptor" evidence="15">
    <location>
        <position position="77"/>
    </location>
</feature>
<dbReference type="Gene3D" id="1.10.420.10">
    <property type="entry name" value="Peroxidase, domain 2"/>
    <property type="match status" value="1"/>
</dbReference>
<evidence type="ECO:0000256" key="9">
    <source>
        <dbReference type="ARBA" id="ARBA00022729"/>
    </source>
</evidence>
<dbReference type="InterPro" id="IPR019794">
    <property type="entry name" value="Peroxidases_AS"/>
</dbReference>
<evidence type="ECO:0000256" key="8">
    <source>
        <dbReference type="ARBA" id="ARBA00022723"/>
    </source>
</evidence>
<keyword evidence="11 20" id="KW-0560">Oxidoreductase</keyword>
<name>A0AAV8TUH3_9ROSI</name>
<dbReference type="GO" id="GO:0046872">
    <property type="term" value="F:metal ion binding"/>
    <property type="evidence" value="ECO:0007669"/>
    <property type="project" value="UniProtKB-UniRule"/>
</dbReference>
<dbReference type="FunFam" id="1.10.420.10:FF:000006">
    <property type="entry name" value="Peroxidase"/>
    <property type="match status" value="1"/>
</dbReference>
<dbReference type="InterPro" id="IPR033905">
    <property type="entry name" value="Secretory_peroxidase"/>
</dbReference>
<dbReference type="AlphaFoldDB" id="A0AAV8TUH3"/>
<evidence type="ECO:0000256" key="5">
    <source>
        <dbReference type="ARBA" id="ARBA00012313"/>
    </source>
</evidence>
<feature type="domain" description="Plant heme peroxidase family profile" evidence="21">
    <location>
        <begin position="36"/>
        <end position="332"/>
    </location>
</feature>
<dbReference type="InterPro" id="IPR000823">
    <property type="entry name" value="Peroxidase_pln"/>
</dbReference>
<dbReference type="EMBL" id="JAIWQS010000003">
    <property type="protein sequence ID" value="KAJ8769838.1"/>
    <property type="molecule type" value="Genomic_DNA"/>
</dbReference>
<protein>
    <recommendedName>
        <fullName evidence="5 20">Peroxidase</fullName>
        <ecNumber evidence="5 20">1.11.1.7</ecNumber>
    </recommendedName>
</protein>
<comment type="function">
    <text evidence="2">Removal of H(2)O(2), oxidation of toxic reductants, biosynthesis and degradation of lignin, suberization, auxin catabolism, response to environmental stresses such as wounding, pathogen attack and oxidative stress. These functions might be dependent on each isozyme/isoform in each plant tissue.</text>
</comment>
<evidence type="ECO:0000256" key="12">
    <source>
        <dbReference type="ARBA" id="ARBA00023004"/>
    </source>
</evidence>
<dbReference type="InterPro" id="IPR019793">
    <property type="entry name" value="Peroxidases_heam-ligand_BS"/>
</dbReference>
<feature type="binding site" evidence="17">
    <location>
        <position position="81"/>
    </location>
    <ligand>
        <name>Ca(2+)</name>
        <dbReference type="ChEBI" id="CHEBI:29108"/>
        <label>1</label>
    </ligand>
</feature>
<feature type="binding site" evidence="17">
    <location>
        <position position="78"/>
    </location>
    <ligand>
        <name>Ca(2+)</name>
        <dbReference type="ChEBI" id="CHEBI:29108"/>
        <label>1</label>
    </ligand>
</feature>
<feature type="site" description="Transition state stabilizer" evidence="18">
    <location>
        <position position="73"/>
    </location>
</feature>
<dbReference type="GO" id="GO:0005576">
    <property type="term" value="C:extracellular region"/>
    <property type="evidence" value="ECO:0007669"/>
    <property type="project" value="UniProtKB-SubCell"/>
</dbReference>
<evidence type="ECO:0000256" key="6">
    <source>
        <dbReference type="ARBA" id="ARBA00022559"/>
    </source>
</evidence>
<feature type="binding site" evidence="17">
    <location>
        <position position="85"/>
    </location>
    <ligand>
        <name>Ca(2+)</name>
        <dbReference type="ChEBI" id="CHEBI:29108"/>
        <label>1</label>
    </ligand>
</feature>
<dbReference type="SUPFAM" id="SSF48113">
    <property type="entry name" value="Heme-dependent peroxidases"/>
    <property type="match status" value="1"/>
</dbReference>
<reference evidence="22 23" key="1">
    <citation type="submission" date="2021-09" db="EMBL/GenBank/DDBJ databases">
        <title>Genomic insights and catalytic innovation underlie evolution of tropane alkaloids biosynthesis.</title>
        <authorList>
            <person name="Wang Y.-J."/>
            <person name="Tian T."/>
            <person name="Huang J.-P."/>
            <person name="Huang S.-X."/>
        </authorList>
    </citation>
    <scope>NUCLEOTIDE SEQUENCE [LARGE SCALE GENOMIC DNA]</scope>
    <source>
        <strain evidence="22">KIB-2018</strain>
        <tissue evidence="22">Leaf</tissue>
    </source>
</reference>
<dbReference type="PRINTS" id="PR00461">
    <property type="entry name" value="PLPEROXIDASE"/>
</dbReference>
<dbReference type="Gene3D" id="1.10.520.10">
    <property type="match status" value="1"/>
</dbReference>
<feature type="binding site" evidence="16">
    <location>
        <position position="176"/>
    </location>
    <ligand>
        <name>substrate</name>
    </ligand>
</feature>
<evidence type="ECO:0000256" key="14">
    <source>
        <dbReference type="ARBA" id="ARBA00023180"/>
    </source>
</evidence>
<dbReference type="GO" id="GO:0140825">
    <property type="term" value="F:lactoperoxidase activity"/>
    <property type="evidence" value="ECO:0007669"/>
    <property type="project" value="UniProtKB-EC"/>
</dbReference>
<dbReference type="CDD" id="cd00693">
    <property type="entry name" value="secretory_peroxidase"/>
    <property type="match status" value="1"/>
</dbReference>
<dbReference type="PROSITE" id="PS00436">
    <property type="entry name" value="PEROXIDASE_2"/>
    <property type="match status" value="1"/>
</dbReference>
<keyword evidence="20" id="KW-0376">Hydrogen peroxide</keyword>
<gene>
    <name evidence="22" type="ORF">K2173_008882</name>
</gene>
<feature type="binding site" evidence="17">
    <location>
        <position position="207"/>
    </location>
    <ligand>
        <name>Ca(2+)</name>
        <dbReference type="ChEBI" id="CHEBI:29108"/>
        <label>2</label>
    </ligand>
</feature>
<keyword evidence="10 17" id="KW-0106">Calcium</keyword>
<feature type="signal peptide" evidence="20">
    <location>
        <begin position="1"/>
        <end position="23"/>
    </location>
</feature>
<organism evidence="22 23">
    <name type="scientific">Erythroxylum novogranatense</name>
    <dbReference type="NCBI Taxonomy" id="1862640"/>
    <lineage>
        <taxon>Eukaryota</taxon>
        <taxon>Viridiplantae</taxon>
        <taxon>Streptophyta</taxon>
        <taxon>Embryophyta</taxon>
        <taxon>Tracheophyta</taxon>
        <taxon>Spermatophyta</taxon>
        <taxon>Magnoliopsida</taxon>
        <taxon>eudicotyledons</taxon>
        <taxon>Gunneridae</taxon>
        <taxon>Pentapetalae</taxon>
        <taxon>rosids</taxon>
        <taxon>fabids</taxon>
        <taxon>Malpighiales</taxon>
        <taxon>Erythroxylaceae</taxon>
        <taxon>Erythroxylum</taxon>
    </lineage>
</organism>
<sequence>MARVKSFTFLLLVQALLISPLLCVLEAHASAPLSKGLSRKFYQSTCPKVESIIRKHLKKVFKRDIDQAAGLLRLHFHDCFVQGCDASVLLDGSASGPSEQQAPPNLSLRKRAFEIVNDLRELVHSECGRVVSCSDIVAIAARDSVYLSGGPEYGVPLGRRDGLNFATQNATLANLPPPSSNTTFLLNALAQKNLDATDVVALSGGHTIGISHCTSFTDRLYPTQDPTLDQTLADDLKTICPTTNSTNTTVLDIRTPNIFDNKYYVNLMNRQGLFVSDQDLYMDARTKDIVTNFAVNESLFFEKFVVAMTKMGQLSVLTGTQGEIRANCSVRNSDNIYLVSVVDEDLETKAELR</sequence>
<dbReference type="Proteomes" id="UP001159364">
    <property type="component" value="Linkage Group LG03"/>
</dbReference>
<dbReference type="PROSITE" id="PS00435">
    <property type="entry name" value="PEROXIDASE_1"/>
    <property type="match status" value="1"/>
</dbReference>
<comment type="caution">
    <text evidence="22">The sequence shown here is derived from an EMBL/GenBank/DDBJ whole genome shotgun (WGS) entry which is preliminary data.</text>
</comment>
<feature type="binding site" evidence="17">
    <location>
        <position position="252"/>
    </location>
    <ligand>
        <name>Ca(2+)</name>
        <dbReference type="ChEBI" id="CHEBI:29108"/>
        <label>2</label>
    </ligand>
</feature>
<dbReference type="FunFam" id="1.10.520.10:FF:000009">
    <property type="entry name" value="Peroxidase"/>
    <property type="match status" value="1"/>
</dbReference>
<dbReference type="PROSITE" id="PS50873">
    <property type="entry name" value="PEROXIDASE_4"/>
    <property type="match status" value="1"/>
</dbReference>
<comment type="catalytic activity">
    <reaction evidence="1 20">
        <text>2 a phenolic donor + H2O2 = 2 a phenolic radical donor + 2 H2O</text>
        <dbReference type="Rhea" id="RHEA:56136"/>
        <dbReference type="ChEBI" id="CHEBI:15377"/>
        <dbReference type="ChEBI" id="CHEBI:16240"/>
        <dbReference type="ChEBI" id="CHEBI:139520"/>
        <dbReference type="ChEBI" id="CHEBI:139521"/>
        <dbReference type="EC" id="1.11.1.7"/>
    </reaction>
</comment>
<feature type="disulfide bond" evidence="19">
    <location>
        <begin position="133"/>
        <end position="328"/>
    </location>
</feature>
<feature type="chain" id="PRO_5043098249" description="Peroxidase" evidence="20">
    <location>
        <begin position="24"/>
        <end position="353"/>
    </location>
</feature>
<keyword evidence="9 20" id="KW-0732">Signal</keyword>
<keyword evidence="14" id="KW-0325">Glycoprotein</keyword>
<keyword evidence="7 20" id="KW-0349">Heme</keyword>
<evidence type="ECO:0000256" key="11">
    <source>
        <dbReference type="ARBA" id="ARBA00023002"/>
    </source>
</evidence>
<dbReference type="GO" id="GO:0042744">
    <property type="term" value="P:hydrogen peroxide catabolic process"/>
    <property type="evidence" value="ECO:0007669"/>
    <property type="project" value="UniProtKB-KW"/>
</dbReference>
<feature type="binding site" evidence="17">
    <location>
        <position position="99"/>
    </location>
    <ligand>
        <name>Ca(2+)</name>
        <dbReference type="ChEBI" id="CHEBI:29108"/>
        <label>1</label>
    </ligand>
</feature>
<comment type="subcellular location">
    <subcellularLocation>
        <location evidence="3 20">Secreted</location>
    </subcellularLocation>
</comment>
<feature type="disulfide bond" evidence="19">
    <location>
        <begin position="79"/>
        <end position="84"/>
    </location>
</feature>